<reference evidence="3" key="1">
    <citation type="submission" date="2007-02" db="EMBL/GenBank/DDBJ databases">
        <authorList>
            <person name="DeShazer D."/>
            <person name="Woods D.E."/>
            <person name="Nierman W.C."/>
        </authorList>
    </citation>
    <scope>NUCLEOTIDE SEQUENCE [LARGE SCALE GENOMIC DNA]</scope>
    <source>
        <strain evidence="3">1106a</strain>
    </source>
</reference>
<dbReference type="AlphaFoldDB" id="A3P5A7"/>
<feature type="region of interest" description="Disordered" evidence="1">
    <location>
        <begin position="65"/>
        <end position="90"/>
    </location>
</feature>
<sequence>MAGPLSARHRRRASRHADRSIAARRLGDAAAGAHKRALSAGFGARDCSDRIAAIAAIARSARRPARDRRAACLASRRRGSRPARARSRRAGTLHLRRAAASAPARRGRPATPRFVTRFVARFSTRKQPLSARRTCLVDTAFTPHSRRIHAAFTPKRAPRAADPGQSGLPGPVS</sequence>
<dbReference type="EMBL" id="CP000573">
    <property type="protein sequence ID" value="ABN95067.1"/>
    <property type="molecule type" value="Genomic_DNA"/>
</dbReference>
<feature type="region of interest" description="Disordered" evidence="1">
    <location>
        <begin position="1"/>
        <end position="20"/>
    </location>
</feature>
<evidence type="ECO:0000256" key="1">
    <source>
        <dbReference type="SAM" id="MobiDB-lite"/>
    </source>
</evidence>
<accession>A3P5A7</accession>
<gene>
    <name evidence="2" type="ordered locus">BURPS1106A_A1483</name>
</gene>
<organism evidence="2 3">
    <name type="scientific">Burkholderia pseudomallei (strain 1106a)</name>
    <dbReference type="NCBI Taxonomy" id="357348"/>
    <lineage>
        <taxon>Bacteria</taxon>
        <taxon>Pseudomonadati</taxon>
        <taxon>Pseudomonadota</taxon>
        <taxon>Betaproteobacteria</taxon>
        <taxon>Burkholderiales</taxon>
        <taxon>Burkholderiaceae</taxon>
        <taxon>Burkholderia</taxon>
        <taxon>pseudomallei group</taxon>
    </lineage>
</organism>
<dbReference type="HOGENOM" id="CLU_1674629_0_0_4"/>
<evidence type="ECO:0000313" key="3">
    <source>
        <dbReference type="Proteomes" id="UP000006738"/>
    </source>
</evidence>
<proteinExistence type="predicted"/>
<feature type="compositionally biased region" description="Basic residues" evidence="1">
    <location>
        <begin position="75"/>
        <end position="90"/>
    </location>
</feature>
<dbReference type="Proteomes" id="UP000006738">
    <property type="component" value="Chromosome II"/>
</dbReference>
<evidence type="ECO:0000313" key="2">
    <source>
        <dbReference type="EMBL" id="ABN95067.1"/>
    </source>
</evidence>
<name>A3P5A7_BURP0</name>
<feature type="region of interest" description="Disordered" evidence="1">
    <location>
        <begin position="150"/>
        <end position="173"/>
    </location>
</feature>
<protein>
    <submittedName>
        <fullName evidence="2">Amino acid permease</fullName>
    </submittedName>
</protein>
<dbReference type="KEGG" id="bpl:BURPS1106A_A1483"/>